<dbReference type="Proteomes" id="UP001387215">
    <property type="component" value="Unassembled WGS sequence"/>
</dbReference>
<accession>A0ABU8CZ34</accession>
<evidence type="ECO:0000256" key="1">
    <source>
        <dbReference type="SAM" id="MobiDB-lite"/>
    </source>
</evidence>
<organism evidence="2 3">
    <name type="scientific">Lysobacter firmicutimachus</name>
    <dbReference type="NCBI Taxonomy" id="1792846"/>
    <lineage>
        <taxon>Bacteria</taxon>
        <taxon>Pseudomonadati</taxon>
        <taxon>Pseudomonadota</taxon>
        <taxon>Gammaproteobacteria</taxon>
        <taxon>Lysobacterales</taxon>
        <taxon>Lysobacteraceae</taxon>
        <taxon>Lysobacter</taxon>
    </lineage>
</organism>
<proteinExistence type="predicted"/>
<reference evidence="2 3" key="1">
    <citation type="submission" date="2024-02" db="EMBL/GenBank/DDBJ databases">
        <title>Lysobacter Genome Sequencing and Mining.</title>
        <authorList>
            <person name="Bierman J."/>
            <person name="Walker M.C."/>
        </authorList>
    </citation>
    <scope>NUCLEOTIDE SEQUENCE [LARGE SCALE GENOMIC DNA]</scope>
    <source>
        <strain evidence="2 3">PB6250</strain>
    </source>
</reference>
<evidence type="ECO:0008006" key="4">
    <source>
        <dbReference type="Google" id="ProtNLM"/>
    </source>
</evidence>
<sequence length="66" mass="6880">MIAVAALGALAGCTKPQPPDKERPVEPQATQLRDAIQQPIDQAKSSEDAVDQGAQRQRDAIEAAGG</sequence>
<comment type="caution">
    <text evidence="2">The sequence shown here is derived from an EMBL/GenBank/DDBJ whole genome shotgun (WGS) entry which is preliminary data.</text>
</comment>
<evidence type="ECO:0000313" key="2">
    <source>
        <dbReference type="EMBL" id="MEI2453396.1"/>
    </source>
</evidence>
<gene>
    <name evidence="2" type="ORF">V2J18_01750</name>
</gene>
<keyword evidence="3" id="KW-1185">Reference proteome</keyword>
<feature type="region of interest" description="Disordered" evidence="1">
    <location>
        <begin position="40"/>
        <end position="66"/>
    </location>
</feature>
<protein>
    <recommendedName>
        <fullName evidence="4">Lipoprotein</fullName>
    </recommendedName>
</protein>
<dbReference type="RefSeq" id="WP_336130732.1">
    <property type="nucleotide sequence ID" value="NZ_JBANDL010000002.1"/>
</dbReference>
<name>A0ABU8CZ34_9GAMM</name>
<feature type="compositionally biased region" description="Basic and acidic residues" evidence="1">
    <location>
        <begin position="56"/>
        <end position="66"/>
    </location>
</feature>
<evidence type="ECO:0000313" key="3">
    <source>
        <dbReference type="Proteomes" id="UP001387215"/>
    </source>
</evidence>
<dbReference type="EMBL" id="JBANDL010000002">
    <property type="protein sequence ID" value="MEI2453396.1"/>
    <property type="molecule type" value="Genomic_DNA"/>
</dbReference>